<proteinExistence type="predicted"/>
<organism evidence="1 2">
    <name type="scientific">Methylobacterium soli</name>
    <dbReference type="NCBI Taxonomy" id="553447"/>
    <lineage>
        <taxon>Bacteria</taxon>
        <taxon>Pseudomonadati</taxon>
        <taxon>Pseudomonadota</taxon>
        <taxon>Alphaproteobacteria</taxon>
        <taxon>Hyphomicrobiales</taxon>
        <taxon>Methylobacteriaceae</taxon>
        <taxon>Methylobacterium</taxon>
    </lineage>
</organism>
<keyword evidence="2" id="KW-1185">Reference proteome</keyword>
<comment type="caution">
    <text evidence="1">The sequence shown here is derived from an EMBL/GenBank/DDBJ whole genome shotgun (WGS) entry which is preliminary data.</text>
</comment>
<gene>
    <name evidence="1" type="ORF">F6X53_28270</name>
</gene>
<dbReference type="OrthoDB" id="7998102at2"/>
<evidence type="ECO:0000313" key="1">
    <source>
        <dbReference type="EMBL" id="KAB1072383.1"/>
    </source>
</evidence>
<name>A0A6L3SPV9_9HYPH</name>
<reference evidence="1 2" key="1">
    <citation type="submission" date="2019-09" db="EMBL/GenBank/DDBJ databases">
        <title>YIM 48816 draft genome.</title>
        <authorList>
            <person name="Jiang L."/>
        </authorList>
    </citation>
    <scope>NUCLEOTIDE SEQUENCE [LARGE SCALE GENOMIC DNA]</scope>
    <source>
        <strain evidence="1 2">YIM 48816</strain>
    </source>
</reference>
<protein>
    <submittedName>
        <fullName evidence="1">Uncharacterized protein</fullName>
    </submittedName>
</protein>
<dbReference type="EMBL" id="VZZK01000049">
    <property type="protein sequence ID" value="KAB1072383.1"/>
    <property type="molecule type" value="Genomic_DNA"/>
</dbReference>
<dbReference type="AlphaFoldDB" id="A0A6L3SPV9"/>
<sequence length="78" mass="8852">MPEKRPRSRAANPARLTVASLGLEAKLVSCKGEAELKVLIERYEQLLCEWESLSYRTIKALGDRSHPKPKRSNALRHP</sequence>
<dbReference type="Proteomes" id="UP000474159">
    <property type="component" value="Unassembled WGS sequence"/>
</dbReference>
<accession>A0A6L3SPV9</accession>
<dbReference type="RefSeq" id="WP_151004669.1">
    <property type="nucleotide sequence ID" value="NZ_BPQY01000044.1"/>
</dbReference>
<evidence type="ECO:0000313" key="2">
    <source>
        <dbReference type="Proteomes" id="UP000474159"/>
    </source>
</evidence>